<evidence type="ECO:0000313" key="2">
    <source>
        <dbReference type="Proteomes" id="UP000015104"/>
    </source>
</evidence>
<dbReference type="HOGENOM" id="CLU_055906_0_0_1"/>
<dbReference type="AlphaFoldDB" id="T1K0E8"/>
<organism evidence="1 2">
    <name type="scientific">Tetranychus urticae</name>
    <name type="common">Two-spotted spider mite</name>
    <dbReference type="NCBI Taxonomy" id="32264"/>
    <lineage>
        <taxon>Eukaryota</taxon>
        <taxon>Metazoa</taxon>
        <taxon>Ecdysozoa</taxon>
        <taxon>Arthropoda</taxon>
        <taxon>Chelicerata</taxon>
        <taxon>Arachnida</taxon>
        <taxon>Acari</taxon>
        <taxon>Acariformes</taxon>
        <taxon>Trombidiformes</taxon>
        <taxon>Prostigmata</taxon>
        <taxon>Eleutherengona</taxon>
        <taxon>Raphignathae</taxon>
        <taxon>Tetranychoidea</taxon>
        <taxon>Tetranychidae</taxon>
        <taxon>Tetranychus</taxon>
    </lineage>
</organism>
<protein>
    <submittedName>
        <fullName evidence="1">Uncharacterized protein</fullName>
    </submittedName>
</protein>
<dbReference type="Proteomes" id="UP000015104">
    <property type="component" value="Unassembled WGS sequence"/>
</dbReference>
<dbReference type="EnsemblMetazoa" id="tetur03g07530.1">
    <property type="protein sequence ID" value="tetur03g07530.1"/>
    <property type="gene ID" value="tetur03g07530"/>
</dbReference>
<reference evidence="1" key="2">
    <citation type="submission" date="2015-06" db="UniProtKB">
        <authorList>
            <consortium name="EnsemblMetazoa"/>
        </authorList>
    </citation>
    <scope>IDENTIFICATION</scope>
</reference>
<evidence type="ECO:0000313" key="1">
    <source>
        <dbReference type="EnsemblMetazoa" id="tetur03g07530.1"/>
    </source>
</evidence>
<keyword evidence="2" id="KW-1185">Reference proteome</keyword>
<sequence length="426" mass="48697">METFIESPNFKRFHSYVKFFCVIGCAAQLLNATGNYLAFKVRNEVSFKYPDCIELPEIDISLPLASVLNISRLYERYPKQMAEVCSYLHEDDDQFDASKITADSYPILCSWVLKNARQSSNRIAEFITVKDIEELSFDARTQIHGLWIQHDNDNNVLNKYCSLKRFFSSNSFHIRISCLNNSKPLQIEAQNLFASGTSFISVGNMINAKYGFKLSSFNSNIEPNPIYYTTIPYREDGLVFSIIQYRKIVTSLLEYPYETNCIDYDRDSALADCINNRLLAMKPPSLYHAAVFPFGKYSGALPFINDQSKALPVYKACYETFRLPQCQKVEYETKQEILTDEVSQSYSVLVIQASKFPGTIYSSKSHQIFSEYIIFVGSILSMWFGVSIIDRLTISMVTGIKIYRQKVTPQTDTQVNTSPETEPAAE</sequence>
<proteinExistence type="predicted"/>
<reference evidence="2" key="1">
    <citation type="submission" date="2011-08" db="EMBL/GenBank/DDBJ databases">
        <authorList>
            <person name="Rombauts S."/>
        </authorList>
    </citation>
    <scope>NUCLEOTIDE SEQUENCE</scope>
    <source>
        <strain evidence="2">London</strain>
    </source>
</reference>
<name>T1K0E8_TETUR</name>
<accession>T1K0E8</accession>
<dbReference type="EMBL" id="CAEY01001140">
    <property type="status" value="NOT_ANNOTATED_CDS"/>
    <property type="molecule type" value="Genomic_DNA"/>
</dbReference>